<dbReference type="RefSeq" id="WP_190267882.1">
    <property type="nucleotide sequence ID" value="NZ_BAABAD010000005.1"/>
</dbReference>
<organism evidence="7 8">
    <name type="scientific">Gordonia hankookensis</name>
    <dbReference type="NCBI Taxonomy" id="589403"/>
    <lineage>
        <taxon>Bacteria</taxon>
        <taxon>Bacillati</taxon>
        <taxon>Actinomycetota</taxon>
        <taxon>Actinomycetes</taxon>
        <taxon>Mycobacteriales</taxon>
        <taxon>Gordoniaceae</taxon>
        <taxon>Gordonia</taxon>
    </lineage>
</organism>
<evidence type="ECO:0000313" key="8">
    <source>
        <dbReference type="Proteomes" id="UP000602395"/>
    </source>
</evidence>
<dbReference type="EMBL" id="JACWMS010000003">
    <property type="protein sequence ID" value="MBD1321339.1"/>
    <property type="molecule type" value="Genomic_DNA"/>
</dbReference>
<feature type="transmembrane region" description="Helical" evidence="5">
    <location>
        <begin position="252"/>
        <end position="270"/>
    </location>
</feature>
<evidence type="ECO:0000256" key="3">
    <source>
        <dbReference type="ARBA" id="ARBA00022989"/>
    </source>
</evidence>
<feature type="transmembrane region" description="Helical" evidence="5">
    <location>
        <begin position="354"/>
        <end position="375"/>
    </location>
</feature>
<feature type="transmembrane region" description="Helical" evidence="5">
    <location>
        <begin position="282"/>
        <end position="312"/>
    </location>
</feature>
<evidence type="ECO:0000256" key="5">
    <source>
        <dbReference type="SAM" id="Phobius"/>
    </source>
</evidence>
<name>A0ABR7WEX7_9ACTN</name>
<reference evidence="7 8" key="1">
    <citation type="submission" date="2020-09" db="EMBL/GenBank/DDBJ databases">
        <title>Novel species in genus Gordonia.</title>
        <authorList>
            <person name="Zhang G."/>
        </authorList>
    </citation>
    <scope>NUCLEOTIDE SEQUENCE [LARGE SCALE GENOMIC DNA]</scope>
    <source>
        <strain evidence="7 8">ON-33</strain>
    </source>
</reference>
<dbReference type="InterPro" id="IPR049453">
    <property type="entry name" value="Memb_transporter_dom"/>
</dbReference>
<evidence type="ECO:0000256" key="4">
    <source>
        <dbReference type="ARBA" id="ARBA00023136"/>
    </source>
</evidence>
<dbReference type="Pfam" id="PF13515">
    <property type="entry name" value="FUSC_2"/>
    <property type="match status" value="1"/>
</dbReference>
<feature type="transmembrane region" description="Helical" evidence="5">
    <location>
        <begin position="318"/>
        <end position="342"/>
    </location>
</feature>
<evidence type="ECO:0000256" key="2">
    <source>
        <dbReference type="ARBA" id="ARBA00022692"/>
    </source>
</evidence>
<comment type="subcellular location">
    <subcellularLocation>
        <location evidence="1">Membrane</location>
        <topology evidence="1">Multi-pass membrane protein</topology>
    </subcellularLocation>
</comment>
<dbReference type="Proteomes" id="UP000602395">
    <property type="component" value="Unassembled WGS sequence"/>
</dbReference>
<evidence type="ECO:0000259" key="6">
    <source>
        <dbReference type="Pfam" id="PF13515"/>
    </source>
</evidence>
<keyword evidence="4 5" id="KW-0472">Membrane</keyword>
<feature type="transmembrane region" description="Helical" evidence="5">
    <location>
        <begin position="87"/>
        <end position="108"/>
    </location>
</feature>
<keyword evidence="8" id="KW-1185">Reference proteome</keyword>
<evidence type="ECO:0000313" key="7">
    <source>
        <dbReference type="EMBL" id="MBD1321339.1"/>
    </source>
</evidence>
<feature type="transmembrane region" description="Helical" evidence="5">
    <location>
        <begin position="162"/>
        <end position="186"/>
    </location>
</feature>
<keyword evidence="3 5" id="KW-1133">Transmembrane helix</keyword>
<feature type="transmembrane region" description="Helical" evidence="5">
    <location>
        <begin position="225"/>
        <end position="246"/>
    </location>
</feature>
<feature type="domain" description="Integral membrane bound transporter" evidence="6">
    <location>
        <begin position="239"/>
        <end position="363"/>
    </location>
</feature>
<accession>A0ABR7WEX7</accession>
<keyword evidence="2 5" id="KW-0812">Transmembrane</keyword>
<protein>
    <submittedName>
        <fullName evidence="7">FUSC family protein</fullName>
    </submittedName>
</protein>
<feature type="transmembrane region" description="Helical" evidence="5">
    <location>
        <begin position="37"/>
        <end position="58"/>
    </location>
</feature>
<evidence type="ECO:0000256" key="1">
    <source>
        <dbReference type="ARBA" id="ARBA00004141"/>
    </source>
</evidence>
<comment type="caution">
    <text evidence="7">The sequence shown here is derived from an EMBL/GenBank/DDBJ whole genome shotgun (WGS) entry which is preliminary data.</text>
</comment>
<sequence length="381" mass="38711">MSTATRIDQVRDRRGALLYAVHPQMWRSSLRLDLSRASVAVPIRVGFAVGSVLIVGGLAGQRDVAGFAALGALTSAFCRPDPYRVRVGRLVVLGIGIVASVGLGVALGLSGAPLVAEIAAVAVLGGLAALLVGMLHIAGPGAVIFVFAATGAMGFAQDANDVARALVATTLGAICGAVASLAPWLLRNSWQMIRPAATTALDTEHPTVRHESIRTTLRRRPRDELLVNSCRIAVAIVVSAVAASAAGLSHPMWAAMGSMSAMQGVAYHVTVQRGWQRLLGNVVGAVIAATLLGLGLGYWGAVVAIVVCQIVAEVSAPVNYAIASVAVTPMALLLTALSAGLAPAAAVDRVIDTLIGVVVGIVVAALTVTGSGRIISRAAAG</sequence>
<gene>
    <name evidence="7" type="ORF">IDF66_17270</name>
</gene>
<proteinExistence type="predicted"/>